<proteinExistence type="predicted"/>
<reference evidence="1" key="1">
    <citation type="submission" date="2014-09" db="EMBL/GenBank/DDBJ databases">
        <authorList>
            <person name="Magalhaes I.L.F."/>
            <person name="Oliveira U."/>
            <person name="Santos F.R."/>
            <person name="Vidigal T.H.D.A."/>
            <person name="Brescovit A.D."/>
            <person name="Santos A.J."/>
        </authorList>
    </citation>
    <scope>NUCLEOTIDE SEQUENCE</scope>
    <source>
        <tissue evidence="1">Shoot tissue taken approximately 20 cm above the soil surface</tissue>
    </source>
</reference>
<sequence length="75" mass="8324">MLDPQSNHSCPRFNGSLVQPVGQPVHNYLMTLLFIHKTQVGLVVRNLGGTHLVVGFKPTVCNFYLYYAAHGTVLL</sequence>
<protein>
    <submittedName>
        <fullName evidence="1">Uncharacterized protein</fullName>
    </submittedName>
</protein>
<name>A0A0A9DZ48_ARUDO</name>
<evidence type="ECO:0000313" key="1">
    <source>
        <dbReference type="EMBL" id="JAD90950.1"/>
    </source>
</evidence>
<dbReference type="EMBL" id="GBRH01206945">
    <property type="protein sequence ID" value="JAD90950.1"/>
    <property type="molecule type" value="Transcribed_RNA"/>
</dbReference>
<organism evidence="1">
    <name type="scientific">Arundo donax</name>
    <name type="common">Giant reed</name>
    <name type="synonym">Donax arundinaceus</name>
    <dbReference type="NCBI Taxonomy" id="35708"/>
    <lineage>
        <taxon>Eukaryota</taxon>
        <taxon>Viridiplantae</taxon>
        <taxon>Streptophyta</taxon>
        <taxon>Embryophyta</taxon>
        <taxon>Tracheophyta</taxon>
        <taxon>Spermatophyta</taxon>
        <taxon>Magnoliopsida</taxon>
        <taxon>Liliopsida</taxon>
        <taxon>Poales</taxon>
        <taxon>Poaceae</taxon>
        <taxon>PACMAD clade</taxon>
        <taxon>Arundinoideae</taxon>
        <taxon>Arundineae</taxon>
        <taxon>Arundo</taxon>
    </lineage>
</organism>
<dbReference type="AlphaFoldDB" id="A0A0A9DZ48"/>
<accession>A0A0A9DZ48</accession>
<reference evidence="1" key="2">
    <citation type="journal article" date="2015" name="Data Brief">
        <title>Shoot transcriptome of the giant reed, Arundo donax.</title>
        <authorList>
            <person name="Barrero R.A."/>
            <person name="Guerrero F.D."/>
            <person name="Moolhuijzen P."/>
            <person name="Goolsby J.A."/>
            <person name="Tidwell J."/>
            <person name="Bellgard S.E."/>
            <person name="Bellgard M.I."/>
        </authorList>
    </citation>
    <scope>NUCLEOTIDE SEQUENCE</scope>
    <source>
        <tissue evidence="1">Shoot tissue taken approximately 20 cm above the soil surface</tissue>
    </source>
</reference>